<keyword evidence="7" id="KW-1185">Reference proteome</keyword>
<dbReference type="EMBL" id="FOMW01000005">
    <property type="protein sequence ID" value="SFE14608.1"/>
    <property type="molecule type" value="Genomic_DNA"/>
</dbReference>
<evidence type="ECO:0000259" key="5">
    <source>
        <dbReference type="Pfam" id="PF00149"/>
    </source>
</evidence>
<proteinExistence type="inferred from homology"/>
<dbReference type="STRING" id="74348.SAMN04488523_105134"/>
<evidence type="ECO:0000313" key="7">
    <source>
        <dbReference type="Proteomes" id="UP000198977"/>
    </source>
</evidence>
<accession>A0A1I1Y6I6</accession>
<name>A0A1I1Y6I6_9RHOB</name>
<feature type="domain" description="Calcineurin-like phosphoesterase" evidence="5">
    <location>
        <begin position="3"/>
        <end position="189"/>
    </location>
</feature>
<reference evidence="6 7" key="1">
    <citation type="submission" date="2016-10" db="EMBL/GenBank/DDBJ databases">
        <authorList>
            <person name="de Groot N.N."/>
        </authorList>
    </citation>
    <scope>NUCLEOTIDE SEQUENCE [LARGE SCALE GENOMIC DNA]</scope>
    <source>
        <strain evidence="6 7">DSM 11443</strain>
    </source>
</reference>
<evidence type="ECO:0000256" key="4">
    <source>
        <dbReference type="ARBA" id="ARBA00025742"/>
    </source>
</evidence>
<gene>
    <name evidence="6" type="ORF">SAMN04488523_105134</name>
</gene>
<keyword evidence="2" id="KW-0378">Hydrolase</keyword>
<dbReference type="CDD" id="cd07400">
    <property type="entry name" value="MPP_1"/>
    <property type="match status" value="1"/>
</dbReference>
<comment type="similarity">
    <text evidence="4">Belongs to the cyclic nucleotide phosphodiesterase class-III family.</text>
</comment>
<dbReference type="Gene3D" id="3.60.21.10">
    <property type="match status" value="1"/>
</dbReference>
<dbReference type="InterPro" id="IPR004843">
    <property type="entry name" value="Calcineurin-like_PHP"/>
</dbReference>
<dbReference type="GO" id="GO:0046872">
    <property type="term" value="F:metal ion binding"/>
    <property type="evidence" value="ECO:0007669"/>
    <property type="project" value="UniProtKB-KW"/>
</dbReference>
<keyword evidence="3" id="KW-0408">Iron</keyword>
<dbReference type="OrthoDB" id="651281at2"/>
<dbReference type="RefSeq" id="WP_093923392.1">
    <property type="nucleotide sequence ID" value="NZ_FOMW01000005.1"/>
</dbReference>
<keyword evidence="1" id="KW-0479">Metal-binding</keyword>
<dbReference type="InterPro" id="IPR050884">
    <property type="entry name" value="CNP_phosphodiesterase-III"/>
</dbReference>
<dbReference type="AlphaFoldDB" id="A0A1I1Y6I6"/>
<dbReference type="Pfam" id="PF00149">
    <property type="entry name" value="Metallophos"/>
    <property type="match status" value="1"/>
</dbReference>
<evidence type="ECO:0000256" key="3">
    <source>
        <dbReference type="ARBA" id="ARBA00023004"/>
    </source>
</evidence>
<dbReference type="GO" id="GO:0016787">
    <property type="term" value="F:hydrolase activity"/>
    <property type="evidence" value="ECO:0007669"/>
    <property type="project" value="UniProtKB-KW"/>
</dbReference>
<protein>
    <submittedName>
        <fullName evidence="6">3',5'-cyclic AMP phosphodiesterase CpdA</fullName>
    </submittedName>
</protein>
<dbReference type="PANTHER" id="PTHR42988:SF2">
    <property type="entry name" value="CYCLIC NUCLEOTIDE PHOSPHODIESTERASE CBUA0032-RELATED"/>
    <property type="match status" value="1"/>
</dbReference>
<dbReference type="PANTHER" id="PTHR42988">
    <property type="entry name" value="PHOSPHOHYDROLASE"/>
    <property type="match status" value="1"/>
</dbReference>
<evidence type="ECO:0000313" key="6">
    <source>
        <dbReference type="EMBL" id="SFE14608.1"/>
    </source>
</evidence>
<organism evidence="6 7">
    <name type="scientific">Sulfitobacter brevis</name>
    <dbReference type="NCBI Taxonomy" id="74348"/>
    <lineage>
        <taxon>Bacteria</taxon>
        <taxon>Pseudomonadati</taxon>
        <taxon>Pseudomonadota</taxon>
        <taxon>Alphaproteobacteria</taxon>
        <taxon>Rhodobacterales</taxon>
        <taxon>Roseobacteraceae</taxon>
        <taxon>Sulfitobacter</taxon>
    </lineage>
</organism>
<dbReference type="InterPro" id="IPR029052">
    <property type="entry name" value="Metallo-depent_PP-like"/>
</dbReference>
<dbReference type="Proteomes" id="UP000198977">
    <property type="component" value="Unassembled WGS sequence"/>
</dbReference>
<evidence type="ECO:0000256" key="1">
    <source>
        <dbReference type="ARBA" id="ARBA00022723"/>
    </source>
</evidence>
<evidence type="ECO:0000256" key="2">
    <source>
        <dbReference type="ARBA" id="ARBA00022801"/>
    </source>
</evidence>
<sequence length="268" mass="30327">MTRLVHLSDLHFGKDRPDLLEPLLTAAENLNADLVVISGDLTQRARRSEYQEARAFIDRIAAPVLCVPGNHDIPIHRPFTRFFAPWRYYRKWISANLTPVVETEDALVVGLNSVDRFSWQTGRMSRGRLRKACKAMEAADPGKLRIMVTHHPLDHPSETKKKPIPGAADALDRLITCGADMILSGHLHVWHAGMFAHRAGNNGQRVAVQLHAGTSLSSRVRGEPNDFNLIDIRTTEVAVERISFNEEDRRFEKTEARTFERASDRIVR</sequence>
<dbReference type="SUPFAM" id="SSF56300">
    <property type="entry name" value="Metallo-dependent phosphatases"/>
    <property type="match status" value="1"/>
</dbReference>